<dbReference type="InterPro" id="IPR036397">
    <property type="entry name" value="RNaseH_sf"/>
</dbReference>
<keyword evidence="2" id="KW-1185">Reference proteome</keyword>
<evidence type="ECO:0000313" key="2">
    <source>
        <dbReference type="Proteomes" id="UP001148838"/>
    </source>
</evidence>
<evidence type="ECO:0000313" key="1">
    <source>
        <dbReference type="EMBL" id="KAJ4434230.1"/>
    </source>
</evidence>
<sequence length="200" mass="23136">MAGLCEGGNEPPGSLKAITQERPQAIWWYAETNSRRTHHHGPPLRHGNSKGKCGEIAWWRSEERVAAVRQAYERSPRNNKRQAFAIDMLQHIDEDPAFLTRIAFSDEATFHLSGKVNTHNGPTRWPPRSPDITPLDFFLWGYVKNKVYTGHKIRDLQQLRGRIRDAVNSVTPEMLRKTWQEIEFRLDVLRATRGSHVEVY</sequence>
<dbReference type="Gene3D" id="3.30.420.10">
    <property type="entry name" value="Ribonuclease H-like superfamily/Ribonuclease H"/>
    <property type="match status" value="1"/>
</dbReference>
<dbReference type="EMBL" id="JAJSOF020000025">
    <property type="protein sequence ID" value="KAJ4434230.1"/>
    <property type="molecule type" value="Genomic_DNA"/>
</dbReference>
<proteinExistence type="predicted"/>
<dbReference type="PANTHER" id="PTHR47326">
    <property type="entry name" value="TRANSPOSABLE ELEMENT TC3 TRANSPOSASE-LIKE PROTEIN"/>
    <property type="match status" value="1"/>
</dbReference>
<organism evidence="1 2">
    <name type="scientific">Periplaneta americana</name>
    <name type="common">American cockroach</name>
    <name type="synonym">Blatta americana</name>
    <dbReference type="NCBI Taxonomy" id="6978"/>
    <lineage>
        <taxon>Eukaryota</taxon>
        <taxon>Metazoa</taxon>
        <taxon>Ecdysozoa</taxon>
        <taxon>Arthropoda</taxon>
        <taxon>Hexapoda</taxon>
        <taxon>Insecta</taxon>
        <taxon>Pterygota</taxon>
        <taxon>Neoptera</taxon>
        <taxon>Polyneoptera</taxon>
        <taxon>Dictyoptera</taxon>
        <taxon>Blattodea</taxon>
        <taxon>Blattoidea</taxon>
        <taxon>Blattidae</taxon>
        <taxon>Blattinae</taxon>
        <taxon>Periplaneta</taxon>
    </lineage>
</organism>
<comment type="caution">
    <text evidence="1">The sequence shown here is derived from an EMBL/GenBank/DDBJ whole genome shotgun (WGS) entry which is preliminary data.</text>
</comment>
<protein>
    <submittedName>
        <fullName evidence="1">Uncharacterized protein</fullName>
    </submittedName>
</protein>
<dbReference type="Proteomes" id="UP001148838">
    <property type="component" value="Unassembled WGS sequence"/>
</dbReference>
<accession>A0ABQ8SJA2</accession>
<name>A0ABQ8SJA2_PERAM</name>
<reference evidence="1 2" key="1">
    <citation type="journal article" date="2022" name="Allergy">
        <title>Genome assembly and annotation of Periplaneta americana reveal a comprehensive cockroach allergen profile.</title>
        <authorList>
            <person name="Wang L."/>
            <person name="Xiong Q."/>
            <person name="Saelim N."/>
            <person name="Wang L."/>
            <person name="Nong W."/>
            <person name="Wan A.T."/>
            <person name="Shi M."/>
            <person name="Liu X."/>
            <person name="Cao Q."/>
            <person name="Hui J.H.L."/>
            <person name="Sookrung N."/>
            <person name="Leung T.F."/>
            <person name="Tungtrongchitr A."/>
            <person name="Tsui S.K.W."/>
        </authorList>
    </citation>
    <scope>NUCLEOTIDE SEQUENCE [LARGE SCALE GENOMIC DNA]</scope>
    <source>
        <strain evidence="1">PWHHKU_190912</strain>
    </source>
</reference>
<dbReference type="PANTHER" id="PTHR47326:SF1">
    <property type="entry name" value="HTH PSQ-TYPE DOMAIN-CONTAINING PROTEIN"/>
    <property type="match status" value="1"/>
</dbReference>
<gene>
    <name evidence="1" type="ORF">ANN_22778</name>
</gene>